<dbReference type="CDD" id="cd00130">
    <property type="entry name" value="PAS"/>
    <property type="match status" value="1"/>
</dbReference>
<dbReference type="Pfam" id="PF08448">
    <property type="entry name" value="PAS_4"/>
    <property type="match status" value="1"/>
</dbReference>
<keyword evidence="7" id="KW-0547">Nucleotide-binding</keyword>
<dbReference type="Gene3D" id="3.30.450.40">
    <property type="match status" value="1"/>
</dbReference>
<dbReference type="Pfam" id="PF13185">
    <property type="entry name" value="GAF_2"/>
    <property type="match status" value="1"/>
</dbReference>
<dbReference type="InterPro" id="IPR029016">
    <property type="entry name" value="GAF-like_dom_sf"/>
</dbReference>
<dbReference type="InterPro" id="IPR013656">
    <property type="entry name" value="PAS_4"/>
</dbReference>
<dbReference type="SUPFAM" id="SSF55781">
    <property type="entry name" value="GAF domain-like"/>
    <property type="match status" value="1"/>
</dbReference>
<gene>
    <name evidence="7" type="ORF">SYV04_34685</name>
</gene>
<dbReference type="InterPro" id="IPR003594">
    <property type="entry name" value="HATPase_dom"/>
</dbReference>
<dbReference type="Proteomes" id="UP001291309">
    <property type="component" value="Unassembled WGS sequence"/>
</dbReference>
<dbReference type="SMART" id="SM00091">
    <property type="entry name" value="PAS"/>
    <property type="match status" value="1"/>
</dbReference>
<comment type="caution">
    <text evidence="7">The sequence shown here is derived from an EMBL/GenBank/DDBJ whole genome shotgun (WGS) entry which is preliminary data.</text>
</comment>
<name>A0ABU5HDQ0_9BACT</name>
<evidence type="ECO:0000313" key="8">
    <source>
        <dbReference type="Proteomes" id="UP001291309"/>
    </source>
</evidence>
<dbReference type="SMART" id="SM00387">
    <property type="entry name" value="HATPase_c"/>
    <property type="match status" value="1"/>
</dbReference>
<dbReference type="PANTHER" id="PTHR43547:SF2">
    <property type="entry name" value="HYBRID SIGNAL TRANSDUCTION HISTIDINE KINASE C"/>
    <property type="match status" value="1"/>
</dbReference>
<evidence type="ECO:0000256" key="4">
    <source>
        <dbReference type="SAM" id="Coils"/>
    </source>
</evidence>
<dbReference type="Gene3D" id="3.30.565.10">
    <property type="entry name" value="Histidine kinase-like ATPase, C-terminal domain"/>
    <property type="match status" value="1"/>
</dbReference>
<feature type="coiled-coil region" evidence="4">
    <location>
        <begin position="330"/>
        <end position="357"/>
    </location>
</feature>
<evidence type="ECO:0000256" key="2">
    <source>
        <dbReference type="ARBA" id="ARBA00012438"/>
    </source>
</evidence>
<evidence type="ECO:0000259" key="5">
    <source>
        <dbReference type="PROSITE" id="PS50109"/>
    </source>
</evidence>
<comment type="catalytic activity">
    <reaction evidence="1">
        <text>ATP + protein L-histidine = ADP + protein N-phospho-L-histidine.</text>
        <dbReference type="EC" id="2.7.13.3"/>
    </reaction>
</comment>
<dbReference type="PANTHER" id="PTHR43547">
    <property type="entry name" value="TWO-COMPONENT HISTIDINE KINASE"/>
    <property type="match status" value="1"/>
</dbReference>
<proteinExistence type="predicted"/>
<reference evidence="7 8" key="1">
    <citation type="submission" date="2023-12" db="EMBL/GenBank/DDBJ databases">
        <title>the genome sequence of Hyalangium sp. s54d21.</title>
        <authorList>
            <person name="Zhang X."/>
        </authorList>
    </citation>
    <scope>NUCLEOTIDE SEQUENCE [LARGE SCALE GENOMIC DNA]</scope>
    <source>
        <strain evidence="8">s54d21</strain>
    </source>
</reference>
<dbReference type="CDD" id="cd00075">
    <property type="entry name" value="HATPase"/>
    <property type="match status" value="1"/>
</dbReference>
<dbReference type="InterPro" id="IPR036890">
    <property type="entry name" value="HATPase_C_sf"/>
</dbReference>
<keyword evidence="7" id="KW-0067">ATP-binding</keyword>
<dbReference type="SUPFAM" id="SSF55785">
    <property type="entry name" value="PYP-like sensor domain (PAS domain)"/>
    <property type="match status" value="1"/>
</dbReference>
<dbReference type="Gene3D" id="1.10.287.130">
    <property type="match status" value="1"/>
</dbReference>
<keyword evidence="8" id="KW-1185">Reference proteome</keyword>
<dbReference type="SUPFAM" id="SSF55874">
    <property type="entry name" value="ATPase domain of HSP90 chaperone/DNA topoisomerase II/histidine kinase"/>
    <property type="match status" value="1"/>
</dbReference>
<dbReference type="InterPro" id="IPR005467">
    <property type="entry name" value="His_kinase_dom"/>
</dbReference>
<dbReference type="InterPro" id="IPR035965">
    <property type="entry name" value="PAS-like_dom_sf"/>
</dbReference>
<protein>
    <recommendedName>
        <fullName evidence="2">histidine kinase</fullName>
        <ecNumber evidence="2">2.7.13.3</ecNumber>
    </recommendedName>
</protein>
<dbReference type="Pfam" id="PF02518">
    <property type="entry name" value="HATPase_c"/>
    <property type="match status" value="1"/>
</dbReference>
<evidence type="ECO:0000256" key="1">
    <source>
        <dbReference type="ARBA" id="ARBA00000085"/>
    </source>
</evidence>
<evidence type="ECO:0000313" key="7">
    <source>
        <dbReference type="EMBL" id="MDY7231587.1"/>
    </source>
</evidence>
<dbReference type="NCBIfam" id="TIGR00229">
    <property type="entry name" value="sensory_box"/>
    <property type="match status" value="1"/>
</dbReference>
<dbReference type="InterPro" id="IPR003018">
    <property type="entry name" value="GAF"/>
</dbReference>
<dbReference type="PROSITE" id="PS50109">
    <property type="entry name" value="HIS_KIN"/>
    <property type="match status" value="1"/>
</dbReference>
<organism evidence="7 8">
    <name type="scientific">Hyalangium rubrum</name>
    <dbReference type="NCBI Taxonomy" id="3103134"/>
    <lineage>
        <taxon>Bacteria</taxon>
        <taxon>Pseudomonadati</taxon>
        <taxon>Myxococcota</taxon>
        <taxon>Myxococcia</taxon>
        <taxon>Myxococcales</taxon>
        <taxon>Cystobacterineae</taxon>
        <taxon>Archangiaceae</taxon>
        <taxon>Hyalangium</taxon>
    </lineage>
</organism>
<dbReference type="SMART" id="SM00388">
    <property type="entry name" value="HisKA"/>
    <property type="match status" value="1"/>
</dbReference>
<sequence length="517" mass="58277">MALLEGMSDAFFAIDRDWRFTYVNAAAERMLRKPREQLLGCKLWDEYPEALGTSFELHYRRAMAENVSSRFEEFFAPLAAWFEVQVHPSQTGISVFFDDITTRKSVEEALRQETALVEALNRTGQTLAAELDLERLVQLLTDEATRLTGARFGAFFYNVLNDEGQSYMLYTLSGVPRESFEGFPMPRKTDIFRPTFDGERPVRLADVTKDPRYGQNRPYHGMPKGHLPVRSYLAGPVKARSGEVLGGLFFGHPETDVFTERHERILLGIASQAAIAIENARLYQKQLDAVRQRDEFLTVASHELKTPLTSLQLQLQLIARGLHAEPPVSGSRQEERLERAQRQIQRLANLVDSLLDVSQVAERRLELSREPVDLARLVQDTVDMQRESFVQAGCDVLLKAEQPVWGEWDGSRLEQVLTHLLDNAAKYGSGQPVEVAVNAEGEQAVVTVSDRGIGIASEDLERIFSKFERAVPVRNYGGLGLGLYLTREIVRAHGGTVSVRSRRGEGATFEVRLPRIM</sequence>
<feature type="domain" description="PAS" evidence="6">
    <location>
        <begin position="1"/>
        <end position="40"/>
    </location>
</feature>
<dbReference type="EMBL" id="JAXIVS010000015">
    <property type="protein sequence ID" value="MDY7231587.1"/>
    <property type="molecule type" value="Genomic_DNA"/>
</dbReference>
<keyword evidence="4" id="KW-0175">Coiled coil</keyword>
<dbReference type="CDD" id="cd00082">
    <property type="entry name" value="HisKA"/>
    <property type="match status" value="1"/>
</dbReference>
<keyword evidence="3" id="KW-0597">Phosphoprotein</keyword>
<feature type="domain" description="Histidine kinase" evidence="5">
    <location>
        <begin position="299"/>
        <end position="517"/>
    </location>
</feature>
<dbReference type="PRINTS" id="PR00344">
    <property type="entry name" value="BCTRLSENSOR"/>
</dbReference>
<dbReference type="SMART" id="SM00065">
    <property type="entry name" value="GAF"/>
    <property type="match status" value="1"/>
</dbReference>
<dbReference type="InterPro" id="IPR003661">
    <property type="entry name" value="HisK_dim/P_dom"/>
</dbReference>
<evidence type="ECO:0000256" key="3">
    <source>
        <dbReference type="ARBA" id="ARBA00022553"/>
    </source>
</evidence>
<dbReference type="InterPro" id="IPR000014">
    <property type="entry name" value="PAS"/>
</dbReference>
<evidence type="ECO:0000259" key="6">
    <source>
        <dbReference type="PROSITE" id="PS50112"/>
    </source>
</evidence>
<dbReference type="EC" id="2.7.13.3" evidence="2"/>
<dbReference type="PROSITE" id="PS50112">
    <property type="entry name" value="PAS"/>
    <property type="match status" value="1"/>
</dbReference>
<dbReference type="Pfam" id="PF00512">
    <property type="entry name" value="HisKA"/>
    <property type="match status" value="1"/>
</dbReference>
<dbReference type="Gene3D" id="3.30.450.20">
    <property type="entry name" value="PAS domain"/>
    <property type="match status" value="1"/>
</dbReference>
<dbReference type="InterPro" id="IPR004358">
    <property type="entry name" value="Sig_transdc_His_kin-like_C"/>
</dbReference>
<accession>A0ABU5HDQ0</accession>
<dbReference type="RefSeq" id="WP_321550297.1">
    <property type="nucleotide sequence ID" value="NZ_JAXIVS010000015.1"/>
</dbReference>
<dbReference type="GO" id="GO:0005524">
    <property type="term" value="F:ATP binding"/>
    <property type="evidence" value="ECO:0007669"/>
    <property type="project" value="UniProtKB-KW"/>
</dbReference>